<dbReference type="GO" id="GO:0016491">
    <property type="term" value="F:oxidoreductase activity"/>
    <property type="evidence" value="ECO:0007669"/>
    <property type="project" value="UniProtKB-KW"/>
</dbReference>
<dbReference type="EMBL" id="BARV01012957">
    <property type="protein sequence ID" value="GAI09936.1"/>
    <property type="molecule type" value="Genomic_DNA"/>
</dbReference>
<evidence type="ECO:0000313" key="5">
    <source>
        <dbReference type="EMBL" id="GAI09936.1"/>
    </source>
</evidence>
<comment type="caution">
    <text evidence="5">The sequence shown here is derived from an EMBL/GenBank/DDBJ whole genome shotgun (WGS) entry which is preliminary data.</text>
</comment>
<evidence type="ECO:0000256" key="2">
    <source>
        <dbReference type="ARBA" id="ARBA00022827"/>
    </source>
</evidence>
<dbReference type="AlphaFoldDB" id="X1LVV3"/>
<evidence type="ECO:0000259" key="4">
    <source>
        <dbReference type="PROSITE" id="PS51387"/>
    </source>
</evidence>
<dbReference type="InterPro" id="IPR002346">
    <property type="entry name" value="Mopterin_DH_FAD-bd"/>
</dbReference>
<reference evidence="5" key="1">
    <citation type="journal article" date="2014" name="Front. Microbiol.">
        <title>High frequency of phylogenetically diverse reductive dehalogenase-homologous genes in deep subseafloor sedimentary metagenomes.</title>
        <authorList>
            <person name="Kawai M."/>
            <person name="Futagami T."/>
            <person name="Toyoda A."/>
            <person name="Takaki Y."/>
            <person name="Nishi S."/>
            <person name="Hori S."/>
            <person name="Arai W."/>
            <person name="Tsubouchi T."/>
            <person name="Morono Y."/>
            <person name="Uchiyama I."/>
            <person name="Ito T."/>
            <person name="Fujiyama A."/>
            <person name="Inagaki F."/>
            <person name="Takami H."/>
        </authorList>
    </citation>
    <scope>NUCLEOTIDE SEQUENCE</scope>
    <source>
        <strain evidence="5">Expedition CK06-06</strain>
    </source>
</reference>
<dbReference type="Gene3D" id="3.30.43.10">
    <property type="entry name" value="Uridine Diphospho-n-acetylenolpyruvylglucosamine Reductase, domain 2"/>
    <property type="match status" value="1"/>
</dbReference>
<accession>X1LVV3</accession>
<keyword evidence="3" id="KW-0560">Oxidoreductase</keyword>
<dbReference type="PANTHER" id="PTHR42659">
    <property type="entry name" value="XANTHINE DEHYDROGENASE SUBUNIT C-RELATED"/>
    <property type="match status" value="1"/>
</dbReference>
<feature type="domain" description="FAD-binding PCMH-type" evidence="4">
    <location>
        <begin position="8"/>
        <end position="148"/>
    </location>
</feature>
<proteinExistence type="predicted"/>
<evidence type="ECO:0000256" key="1">
    <source>
        <dbReference type="ARBA" id="ARBA00022630"/>
    </source>
</evidence>
<dbReference type="InterPro" id="IPR036318">
    <property type="entry name" value="FAD-bd_PCMH-like_sf"/>
</dbReference>
<keyword evidence="1" id="KW-0285">Flavoprotein</keyword>
<organism evidence="5">
    <name type="scientific">marine sediment metagenome</name>
    <dbReference type="NCBI Taxonomy" id="412755"/>
    <lineage>
        <taxon>unclassified sequences</taxon>
        <taxon>metagenomes</taxon>
        <taxon>ecological metagenomes</taxon>
    </lineage>
</organism>
<dbReference type="InterPro" id="IPR016169">
    <property type="entry name" value="FAD-bd_PCMH_sub2"/>
</dbReference>
<dbReference type="Pfam" id="PF00941">
    <property type="entry name" value="FAD_binding_5"/>
    <property type="match status" value="1"/>
</dbReference>
<protein>
    <recommendedName>
        <fullName evidence="4">FAD-binding PCMH-type domain-containing protein</fullName>
    </recommendedName>
</protein>
<dbReference type="SUPFAM" id="SSF56176">
    <property type="entry name" value="FAD-binding/transporter-associated domain-like"/>
    <property type="match status" value="1"/>
</dbReference>
<sequence>MKNLVGLRAIPEIEYHRAAELEEALKLISQHKENCKIIAGGTDLIPAARRCRTLLPEHMHIVDISSIEGLDYIIKDGDMMRIGAITRVSEIEMSTVIKENALILANAASQMGSLQVRNLGTIGGNLCNASPAADIFTLLPSLSLFLPP</sequence>
<gene>
    <name evidence="5" type="ORF">S06H3_23711</name>
</gene>
<dbReference type="PROSITE" id="PS51387">
    <property type="entry name" value="FAD_PCMH"/>
    <property type="match status" value="1"/>
</dbReference>
<keyword evidence="2" id="KW-0274">FAD</keyword>
<dbReference type="InterPro" id="IPR051312">
    <property type="entry name" value="Diverse_Substr_Oxidored"/>
</dbReference>
<dbReference type="InterPro" id="IPR016167">
    <property type="entry name" value="FAD-bd_PCMH_sub1"/>
</dbReference>
<dbReference type="InterPro" id="IPR016166">
    <property type="entry name" value="FAD-bd_PCMH"/>
</dbReference>
<dbReference type="Gene3D" id="3.30.465.10">
    <property type="match status" value="1"/>
</dbReference>
<evidence type="ECO:0000256" key="3">
    <source>
        <dbReference type="ARBA" id="ARBA00023002"/>
    </source>
</evidence>
<name>X1LVV3_9ZZZZ</name>
<dbReference type="PANTHER" id="PTHR42659:SF2">
    <property type="entry name" value="XANTHINE DEHYDROGENASE SUBUNIT C-RELATED"/>
    <property type="match status" value="1"/>
</dbReference>
<dbReference type="GO" id="GO:0071949">
    <property type="term" value="F:FAD binding"/>
    <property type="evidence" value="ECO:0007669"/>
    <property type="project" value="InterPro"/>
</dbReference>